<dbReference type="Pfam" id="PF01844">
    <property type="entry name" value="HNH"/>
    <property type="match status" value="1"/>
</dbReference>
<sequence>MRTNESNSWVWARIQKRYLRTHPRCEMGAWGCLGRATVVDHIIDRVDGGGDADDNLRALCHPCHERHTQETKARRAKMRKEAAEEARRKNHPGRKDRWE</sequence>
<dbReference type="GeneID" id="15302110"/>
<protein>
    <submittedName>
        <fullName evidence="3">Endonuclease</fullName>
    </submittedName>
</protein>
<keyword evidence="3" id="KW-0378">Hydrolase</keyword>
<feature type="region of interest" description="Disordered" evidence="1">
    <location>
        <begin position="66"/>
        <end position="99"/>
    </location>
</feature>
<dbReference type="GO" id="GO:0003676">
    <property type="term" value="F:nucleic acid binding"/>
    <property type="evidence" value="ECO:0007669"/>
    <property type="project" value="InterPro"/>
</dbReference>
<evidence type="ECO:0000313" key="3">
    <source>
        <dbReference type="EMBL" id="AGI12336.1"/>
    </source>
</evidence>
<dbReference type="Gene3D" id="1.10.30.50">
    <property type="match status" value="1"/>
</dbReference>
<dbReference type="EMBL" id="JX901189">
    <property type="protein sequence ID" value="AGI12336.1"/>
    <property type="molecule type" value="Genomic_DNA"/>
</dbReference>
<proteinExistence type="predicted"/>
<dbReference type="RefSeq" id="YP_007869993.1">
    <property type="nucleotide sequence ID" value="NC_021063.1"/>
</dbReference>
<keyword evidence="3" id="KW-0540">Nuclease</keyword>
<name>M4W6T5_9CAUD</name>
<keyword evidence="3" id="KW-0255">Endonuclease</keyword>
<dbReference type="GO" id="GO:0004519">
    <property type="term" value="F:endonuclease activity"/>
    <property type="evidence" value="ECO:0007669"/>
    <property type="project" value="UniProtKB-KW"/>
</dbReference>
<gene>
    <name evidence="3" type="ORF">FF47_64</name>
</gene>
<dbReference type="OrthoDB" id="15816at10239"/>
<dbReference type="SMART" id="SM00507">
    <property type="entry name" value="HNHc"/>
    <property type="match status" value="1"/>
</dbReference>
<organism evidence="3 4">
    <name type="scientific">Mycobacterium phage FF47</name>
    <dbReference type="NCBI Taxonomy" id="1305710"/>
    <lineage>
        <taxon>Viruses</taxon>
        <taxon>Duplodnaviria</taxon>
        <taxon>Heunggongvirae</taxon>
        <taxon>Uroviricota</taxon>
        <taxon>Caudoviricetes</taxon>
        <taxon>Mapvirus</taxon>
        <taxon>Mapvirus Ff47</taxon>
    </lineage>
</organism>
<evidence type="ECO:0000256" key="1">
    <source>
        <dbReference type="SAM" id="MobiDB-lite"/>
    </source>
</evidence>
<dbReference type="Proteomes" id="UP000012168">
    <property type="component" value="Segment"/>
</dbReference>
<feature type="domain" description="HNH nuclease" evidence="2">
    <location>
        <begin position="14"/>
        <end position="65"/>
    </location>
</feature>
<dbReference type="KEGG" id="vg:15302110"/>
<dbReference type="InterPro" id="IPR003615">
    <property type="entry name" value="HNH_nuc"/>
</dbReference>
<keyword evidence="4" id="KW-1185">Reference proteome</keyword>
<dbReference type="CDD" id="cd00085">
    <property type="entry name" value="HNHc"/>
    <property type="match status" value="1"/>
</dbReference>
<accession>M4W6T5</accession>
<evidence type="ECO:0000259" key="2">
    <source>
        <dbReference type="SMART" id="SM00507"/>
    </source>
</evidence>
<reference evidence="3 4" key="1">
    <citation type="journal article" date="2014" name="Arch. Virol.">
        <title>Isolation and characterization of a novel bacteriophage against Mycobacterium avium subspecies paratuberculosis.</title>
        <authorList>
            <person name="Basra S."/>
            <person name="Anany H."/>
            <person name="Brovko L."/>
            <person name="Kropinski A.M."/>
            <person name="Griffiths M.W."/>
        </authorList>
    </citation>
    <scope>NUCLEOTIDE SEQUENCE [LARGE SCALE GENOMIC DNA]</scope>
</reference>
<evidence type="ECO:0000313" key="4">
    <source>
        <dbReference type="Proteomes" id="UP000012168"/>
    </source>
</evidence>
<dbReference type="GO" id="GO:0008270">
    <property type="term" value="F:zinc ion binding"/>
    <property type="evidence" value="ECO:0007669"/>
    <property type="project" value="InterPro"/>
</dbReference>
<dbReference type="InterPro" id="IPR002711">
    <property type="entry name" value="HNH"/>
</dbReference>